<evidence type="ECO:0000259" key="2">
    <source>
        <dbReference type="Pfam" id="PF02371"/>
    </source>
</evidence>
<evidence type="ECO:0000313" key="4">
    <source>
        <dbReference type="Proteomes" id="UP001500842"/>
    </source>
</evidence>
<dbReference type="Proteomes" id="UP001500842">
    <property type="component" value="Unassembled WGS sequence"/>
</dbReference>
<dbReference type="Pfam" id="PF01548">
    <property type="entry name" value="DEDD_Tnp_IS110"/>
    <property type="match status" value="1"/>
</dbReference>
<reference evidence="3 4" key="1">
    <citation type="journal article" date="2019" name="Int. J. Syst. Evol. Microbiol.">
        <title>The Global Catalogue of Microorganisms (GCM) 10K type strain sequencing project: providing services to taxonomists for standard genome sequencing and annotation.</title>
        <authorList>
            <consortium name="The Broad Institute Genomics Platform"/>
            <consortium name="The Broad Institute Genome Sequencing Center for Infectious Disease"/>
            <person name="Wu L."/>
            <person name="Ma J."/>
        </authorList>
    </citation>
    <scope>NUCLEOTIDE SEQUENCE [LARGE SCALE GENOMIC DNA]</scope>
    <source>
        <strain evidence="3 4">JCM 14942</strain>
    </source>
</reference>
<dbReference type="PANTHER" id="PTHR33055:SF3">
    <property type="entry name" value="PUTATIVE TRANSPOSASE FOR IS117-RELATED"/>
    <property type="match status" value="1"/>
</dbReference>
<evidence type="ECO:0000259" key="1">
    <source>
        <dbReference type="Pfam" id="PF01548"/>
    </source>
</evidence>
<comment type="caution">
    <text evidence="3">The sequence shown here is derived from an EMBL/GenBank/DDBJ whole genome shotgun (WGS) entry which is preliminary data.</text>
</comment>
<dbReference type="EMBL" id="BAAAOR010000014">
    <property type="protein sequence ID" value="GAA1514951.1"/>
    <property type="molecule type" value="Genomic_DNA"/>
</dbReference>
<evidence type="ECO:0000313" key="3">
    <source>
        <dbReference type="EMBL" id="GAA1514951.1"/>
    </source>
</evidence>
<dbReference type="InterPro" id="IPR047650">
    <property type="entry name" value="Transpos_IS110"/>
</dbReference>
<accession>A0ABN2AAZ0</accession>
<proteinExistence type="predicted"/>
<dbReference type="PANTHER" id="PTHR33055">
    <property type="entry name" value="TRANSPOSASE FOR INSERTION SEQUENCE ELEMENT IS1111A"/>
    <property type="match status" value="1"/>
</dbReference>
<organism evidence="3 4">
    <name type="scientific">Nocardioides humi</name>
    <dbReference type="NCBI Taxonomy" id="449461"/>
    <lineage>
        <taxon>Bacteria</taxon>
        <taxon>Bacillati</taxon>
        <taxon>Actinomycetota</taxon>
        <taxon>Actinomycetes</taxon>
        <taxon>Propionibacteriales</taxon>
        <taxon>Nocardioidaceae</taxon>
        <taxon>Nocardioides</taxon>
    </lineage>
</organism>
<feature type="domain" description="Transposase IS110-like N-terminal" evidence="1">
    <location>
        <begin position="18"/>
        <end position="170"/>
    </location>
</feature>
<dbReference type="Pfam" id="PF02371">
    <property type="entry name" value="Transposase_20"/>
    <property type="match status" value="1"/>
</dbReference>
<name>A0ABN2AAZ0_9ACTN</name>
<dbReference type="InterPro" id="IPR002525">
    <property type="entry name" value="Transp_IS110-like_N"/>
</dbReference>
<protein>
    <submittedName>
        <fullName evidence="3">IS110 family transposase</fullName>
    </submittedName>
</protein>
<dbReference type="NCBIfam" id="NF033542">
    <property type="entry name" value="transpos_IS110"/>
    <property type="match status" value="1"/>
</dbReference>
<gene>
    <name evidence="3" type="ORF">GCM10009788_19170</name>
</gene>
<dbReference type="InterPro" id="IPR003346">
    <property type="entry name" value="Transposase_20"/>
</dbReference>
<sequence length="417" mass="45423">MSVTAEPTPTRAQSRVCAGVDWAKDDHVVCIVDADGEAIDRYSVNHTAAGLRRMVARLLAAGVVEVGIERPDGPVIDALLAAGLTVLVIAPAQVKNLRSRYGSAGNKDDRFDAYVLADVVRTDRRRLTPLTRSTPAAQALRSSVRARRDLVEHRVAAANQLRAHLQIVFPGVVDLFADLDSAISLAFLERFPTQTKADWLTVERLAAWLKKVSYSGRTDPAILHARLLAAPRGTTGPEAGFHAQTTLAFAAVLRTLNTQIAVLANSIAAQLDIHPDAHIVTSLPRAGTVRAARLLAEIGDARGRFPTADALACLAGVAPSTRQSGKVKAVTFRWGADKELRDALCDFAADSRHANPWAAQLYNNARARNHDHPHATRILARAWVDIIWRCWQNHLAYNPHQHRALQRVLNEHATQAA</sequence>
<feature type="domain" description="Transposase IS116/IS110/IS902 C-terminal" evidence="2">
    <location>
        <begin position="278"/>
        <end position="362"/>
    </location>
</feature>
<keyword evidence="4" id="KW-1185">Reference proteome</keyword>